<feature type="transmembrane region" description="Helical" evidence="1">
    <location>
        <begin position="167"/>
        <end position="191"/>
    </location>
</feature>
<sequence>MVDRLSDDSEPSTRIEWLLAALPPLIYALLILLWARNAPFWDDYEAILSRLLVIDGPDGWRTLGESNNEHLVVTTTVAAWLDRYLFGVLDFRHLIWLGNLALLASFTMLSRGLPAVTTALAGVTLFNFSYWEGNLWAMTAVSHYLAILLPLTAFVCLQHGWGLWPAVLAALLSALSQANGMLVWPIGALWLAWERRWADLSVWMIGFGLTLITYRHLSASGAVPQASWMDLGAFFVAFMGGLAGASWPALVLGALVLLAFLVYGVGGDWKYRPVPLLIMLFLLGTAIAATLRRAPFGFEIALSSRYAIISSFMLAALVAGFRPVGRELWWVVGAVLAANIALAAKVYPQLEHRKQRLAMFPSEALVGCVDRYNHPDPVNAARSYEHAVRAGWLALPLPQTRCQDWGLQVLVNPAPQALLVGEAGHIDYRQVFGSRLRLDGWMPLRADDKDVVLYLASSDTPTTRLLRRQPRADISAMLGSDLYYYSGFSLILDFADEASALRASQSICLAVVSHKHPPSLVAGSPEHCRAFLKTGKTT</sequence>
<dbReference type="RefSeq" id="WP_284099211.1">
    <property type="nucleotide sequence ID" value="NZ_JARRAF010000002.1"/>
</dbReference>
<reference evidence="2" key="1">
    <citation type="submission" date="2023-03" db="EMBL/GenBank/DDBJ databases">
        <title>Chitinimonas shenzhenensis gen. nov., sp. nov., a novel member of family Burkholderiaceae isolated from activated sludge collected in Shen Zhen, China.</title>
        <authorList>
            <person name="Wang X."/>
        </authorList>
    </citation>
    <scope>NUCLEOTIDE SEQUENCE</scope>
    <source>
        <strain evidence="2">DQS-5</strain>
    </source>
</reference>
<feature type="transmembrane region" description="Helical" evidence="1">
    <location>
        <begin position="234"/>
        <end position="262"/>
    </location>
</feature>
<feature type="transmembrane region" description="Helical" evidence="1">
    <location>
        <begin position="303"/>
        <end position="322"/>
    </location>
</feature>
<dbReference type="EMBL" id="JARRAF010000002">
    <property type="protein sequence ID" value="MDK2122924.1"/>
    <property type="molecule type" value="Genomic_DNA"/>
</dbReference>
<feature type="transmembrane region" description="Helical" evidence="1">
    <location>
        <begin position="274"/>
        <end position="291"/>
    </location>
</feature>
<keyword evidence="1" id="KW-0472">Membrane</keyword>
<evidence type="ECO:0000313" key="3">
    <source>
        <dbReference type="Proteomes" id="UP001172778"/>
    </source>
</evidence>
<protein>
    <recommendedName>
        <fullName evidence="4">Transmembrane protein</fullName>
    </recommendedName>
</protein>
<evidence type="ECO:0000313" key="2">
    <source>
        <dbReference type="EMBL" id="MDK2122924.1"/>
    </source>
</evidence>
<keyword evidence="1" id="KW-0812">Transmembrane</keyword>
<proteinExistence type="predicted"/>
<keyword evidence="1" id="KW-1133">Transmembrane helix</keyword>
<evidence type="ECO:0008006" key="4">
    <source>
        <dbReference type="Google" id="ProtNLM"/>
    </source>
</evidence>
<gene>
    <name evidence="2" type="ORF">PZA18_02535</name>
</gene>
<feature type="transmembrane region" description="Helical" evidence="1">
    <location>
        <begin position="328"/>
        <end position="347"/>
    </location>
</feature>
<organism evidence="2 3">
    <name type="scientific">Parachitinimonas caeni</name>
    <dbReference type="NCBI Taxonomy" id="3031301"/>
    <lineage>
        <taxon>Bacteria</taxon>
        <taxon>Pseudomonadati</taxon>
        <taxon>Pseudomonadota</taxon>
        <taxon>Betaproteobacteria</taxon>
        <taxon>Neisseriales</taxon>
        <taxon>Chitinibacteraceae</taxon>
        <taxon>Parachitinimonas</taxon>
    </lineage>
</organism>
<accession>A0ABT7DSI5</accession>
<feature type="transmembrane region" description="Helical" evidence="1">
    <location>
        <begin position="133"/>
        <end position="155"/>
    </location>
</feature>
<evidence type="ECO:0000256" key="1">
    <source>
        <dbReference type="SAM" id="Phobius"/>
    </source>
</evidence>
<feature type="transmembrane region" description="Helical" evidence="1">
    <location>
        <begin position="94"/>
        <end position="113"/>
    </location>
</feature>
<name>A0ABT7DSI5_9NEIS</name>
<dbReference type="Proteomes" id="UP001172778">
    <property type="component" value="Unassembled WGS sequence"/>
</dbReference>
<keyword evidence="3" id="KW-1185">Reference proteome</keyword>
<comment type="caution">
    <text evidence="2">The sequence shown here is derived from an EMBL/GenBank/DDBJ whole genome shotgun (WGS) entry which is preliminary data.</text>
</comment>
<feature type="transmembrane region" description="Helical" evidence="1">
    <location>
        <begin position="15"/>
        <end position="35"/>
    </location>
</feature>